<evidence type="ECO:0000256" key="7">
    <source>
        <dbReference type="SAM" id="Phobius"/>
    </source>
</evidence>
<keyword evidence="7" id="KW-0812">Transmembrane</keyword>
<keyword evidence="7" id="KW-0472">Membrane</keyword>
<dbReference type="PANTHER" id="PTHR22726">
    <property type="entry name" value="METALLOENDOPEPTIDASE OMA1"/>
    <property type="match status" value="1"/>
</dbReference>
<dbReference type="EMBL" id="FNEB01000006">
    <property type="protein sequence ID" value="SDI93244.1"/>
    <property type="molecule type" value="Genomic_DNA"/>
</dbReference>
<sequence>MHWISAARSEPMKGQGIFFDGETAGRHHVDVGLSPDRQALVISSDTLPAPLRWPLPDLRALSDHAQDKHLVLTRHMPTDDEAPRDPARLVLRDPVLVDWLLTSRPSLRKSDLHPGTGRHILRNAVLAVGAVALILLVILPALAGTLARLIPLETEMRFGRAVTAQMERFLGASENGALDCDAPAGRAALDKMVQRLTDGRDIGYDLNVRVFDHPMLNAFAAPGGHVVLVRGLIDEAETPDAVAAVLAHEIGHVVSRDATRNALRVAGSAGILSLILGDVAGGAVLVAVADQMLNSAYSREAERNADAYALQMLNDAGISSDGFGDFFDRLAREEGGFALPEYLSTHPLSAERAAKARDNAAGQDATAPVLSEAEWQALRQICD</sequence>
<dbReference type="Pfam" id="PF23368">
    <property type="entry name" value="DUF7092"/>
    <property type="match status" value="1"/>
</dbReference>
<evidence type="ECO:0000256" key="5">
    <source>
        <dbReference type="ARBA" id="ARBA00023049"/>
    </source>
</evidence>
<dbReference type="InterPro" id="IPR055518">
    <property type="entry name" value="DUF7092"/>
</dbReference>
<gene>
    <name evidence="10" type="ORF">SAMN05421850_106278</name>
</gene>
<keyword evidence="2" id="KW-0479">Metal-binding</keyword>
<proteinExistence type="inferred from homology"/>
<organism evidence="10 11">
    <name type="scientific">Lutimaribacter saemankumensis</name>
    <dbReference type="NCBI Taxonomy" id="490829"/>
    <lineage>
        <taxon>Bacteria</taxon>
        <taxon>Pseudomonadati</taxon>
        <taxon>Pseudomonadota</taxon>
        <taxon>Alphaproteobacteria</taxon>
        <taxon>Rhodobacterales</taxon>
        <taxon>Roseobacteraceae</taxon>
        <taxon>Lutimaribacter</taxon>
    </lineage>
</organism>
<evidence type="ECO:0000256" key="4">
    <source>
        <dbReference type="ARBA" id="ARBA00022833"/>
    </source>
</evidence>
<dbReference type="Proteomes" id="UP000199340">
    <property type="component" value="Unassembled WGS sequence"/>
</dbReference>
<keyword evidence="4 6" id="KW-0862">Zinc</keyword>
<evidence type="ECO:0000256" key="1">
    <source>
        <dbReference type="ARBA" id="ARBA00022670"/>
    </source>
</evidence>
<evidence type="ECO:0000256" key="2">
    <source>
        <dbReference type="ARBA" id="ARBA00022723"/>
    </source>
</evidence>
<feature type="transmembrane region" description="Helical" evidence="7">
    <location>
        <begin position="124"/>
        <end position="150"/>
    </location>
</feature>
<keyword evidence="1 6" id="KW-0645">Protease</keyword>
<protein>
    <submittedName>
        <fullName evidence="10">Peptidase family M48</fullName>
    </submittedName>
</protein>
<feature type="domain" description="DUF7092" evidence="9">
    <location>
        <begin position="15"/>
        <end position="63"/>
    </location>
</feature>
<evidence type="ECO:0000313" key="11">
    <source>
        <dbReference type="Proteomes" id="UP000199340"/>
    </source>
</evidence>
<comment type="cofactor">
    <cofactor evidence="6">
        <name>Zn(2+)</name>
        <dbReference type="ChEBI" id="CHEBI:29105"/>
    </cofactor>
    <text evidence="6">Binds 1 zinc ion per subunit.</text>
</comment>
<dbReference type="AlphaFoldDB" id="A0A1G8PL68"/>
<keyword evidence="7" id="KW-1133">Transmembrane helix</keyword>
<dbReference type="GO" id="GO:0051603">
    <property type="term" value="P:proteolysis involved in protein catabolic process"/>
    <property type="evidence" value="ECO:0007669"/>
    <property type="project" value="TreeGrafter"/>
</dbReference>
<dbReference type="InterPro" id="IPR051156">
    <property type="entry name" value="Mito/Outer_Membr_Metalloprot"/>
</dbReference>
<accession>A0A1G8PL68</accession>
<reference evidence="10 11" key="1">
    <citation type="submission" date="2016-10" db="EMBL/GenBank/DDBJ databases">
        <authorList>
            <person name="de Groot N.N."/>
        </authorList>
    </citation>
    <scope>NUCLEOTIDE SEQUENCE [LARGE SCALE GENOMIC DNA]</scope>
    <source>
        <strain evidence="10 11">DSM 28010</strain>
    </source>
</reference>
<keyword evidence="5 6" id="KW-0482">Metalloprotease</keyword>
<evidence type="ECO:0000313" key="10">
    <source>
        <dbReference type="EMBL" id="SDI93244.1"/>
    </source>
</evidence>
<evidence type="ECO:0000256" key="3">
    <source>
        <dbReference type="ARBA" id="ARBA00022801"/>
    </source>
</evidence>
<dbReference type="CDD" id="cd07332">
    <property type="entry name" value="M48C_Oma1_like"/>
    <property type="match status" value="1"/>
</dbReference>
<keyword evidence="3 6" id="KW-0378">Hydrolase</keyword>
<dbReference type="InterPro" id="IPR001915">
    <property type="entry name" value="Peptidase_M48"/>
</dbReference>
<dbReference type="STRING" id="490829.SAMN05421850_106278"/>
<dbReference type="RefSeq" id="WP_245723378.1">
    <property type="nucleotide sequence ID" value="NZ_FNEB01000006.1"/>
</dbReference>
<keyword evidence="11" id="KW-1185">Reference proteome</keyword>
<evidence type="ECO:0000259" key="9">
    <source>
        <dbReference type="Pfam" id="PF23368"/>
    </source>
</evidence>
<dbReference type="GO" id="GO:0046872">
    <property type="term" value="F:metal ion binding"/>
    <property type="evidence" value="ECO:0007669"/>
    <property type="project" value="UniProtKB-KW"/>
</dbReference>
<dbReference type="GO" id="GO:0016020">
    <property type="term" value="C:membrane"/>
    <property type="evidence" value="ECO:0007669"/>
    <property type="project" value="TreeGrafter"/>
</dbReference>
<evidence type="ECO:0000256" key="6">
    <source>
        <dbReference type="RuleBase" id="RU003983"/>
    </source>
</evidence>
<dbReference type="PANTHER" id="PTHR22726:SF1">
    <property type="entry name" value="METALLOENDOPEPTIDASE OMA1, MITOCHONDRIAL"/>
    <property type="match status" value="1"/>
</dbReference>
<dbReference type="Gene3D" id="3.30.2010.10">
    <property type="entry name" value="Metalloproteases ('zincins'), catalytic domain"/>
    <property type="match status" value="1"/>
</dbReference>
<feature type="domain" description="Peptidase M48" evidence="8">
    <location>
        <begin position="187"/>
        <end position="358"/>
    </location>
</feature>
<name>A0A1G8PL68_9RHOB</name>
<comment type="similarity">
    <text evidence="6">Belongs to the peptidase M48 family.</text>
</comment>
<dbReference type="Pfam" id="PF01435">
    <property type="entry name" value="Peptidase_M48"/>
    <property type="match status" value="1"/>
</dbReference>
<dbReference type="GO" id="GO:0004222">
    <property type="term" value="F:metalloendopeptidase activity"/>
    <property type="evidence" value="ECO:0007669"/>
    <property type="project" value="InterPro"/>
</dbReference>
<evidence type="ECO:0000259" key="8">
    <source>
        <dbReference type="Pfam" id="PF01435"/>
    </source>
</evidence>